<sequence>MNLLILHRVPYPRIEYARGIDHDAHFVTYFGTRALLDTLPPGLRHEVVERPGHAGTFDEARAWLQREDRRFDRIIAMSEYDLLDAARLREWLGVPGATVGDVTLVRDKVEMKEAVRRAGLRVPRFASVAELLRAPAALPWRGRTVLKPISGASSEDVVIFDSPADIAQAIADRRSGVARLDGEVQAIDAYELEEFVEGAIVHFDGLVANGDVLTLTASRYIGTCLGFAQGEPLGSYHFPVSDDAAAWVRATLAAVGIRQGSFHLEAIENRAETVFLEVGNRVGGADVVATFEHATGVHLPSEELRVMLDGRPSRPLPPTQTHPHWHGWFVFPGHKREADTHRGIAGIDAFRDDPSLVRWAELAPGTPLPRRITYSAHEAPLAGIVAKPDWQGTRDWIDALFAAARNAEQLARAA</sequence>
<dbReference type="GO" id="GO:0005524">
    <property type="term" value="F:ATP binding"/>
    <property type="evidence" value="ECO:0007669"/>
    <property type="project" value="UniProtKB-UniRule"/>
</dbReference>
<dbReference type="Proteomes" id="UP000594943">
    <property type="component" value="Chromosome 2"/>
</dbReference>
<dbReference type="InterPro" id="IPR011761">
    <property type="entry name" value="ATP-grasp"/>
</dbReference>
<accession>A0A7U4P8E7</accession>
<dbReference type="Gene3D" id="3.40.50.20">
    <property type="match status" value="1"/>
</dbReference>
<name>A0A7U4P8E7_9BURK</name>
<evidence type="ECO:0000256" key="1">
    <source>
        <dbReference type="ARBA" id="ARBA00022598"/>
    </source>
</evidence>
<accession>A0A7T2U5X1</accession>
<evidence type="ECO:0000313" key="5">
    <source>
        <dbReference type="Proteomes" id="UP000594943"/>
    </source>
</evidence>
<organism evidence="4 5">
    <name type="scientific">Burkholderia humptydooensis</name>
    <dbReference type="NCBI Taxonomy" id="430531"/>
    <lineage>
        <taxon>Bacteria</taxon>
        <taxon>Pseudomonadati</taxon>
        <taxon>Pseudomonadota</taxon>
        <taxon>Betaproteobacteria</taxon>
        <taxon>Burkholderiales</taxon>
        <taxon>Burkholderiaceae</taxon>
        <taxon>Burkholderia</taxon>
        <taxon>pseudomallei group</taxon>
    </lineage>
</organism>
<evidence type="ECO:0000256" key="2">
    <source>
        <dbReference type="ARBA" id="ARBA00022741"/>
    </source>
</evidence>
<keyword evidence="1" id="KW-0436">Ligase</keyword>
<gene>
    <name evidence="4" type="ORF">I6G56_29590</name>
</gene>
<proteinExistence type="predicted"/>
<evidence type="ECO:0000313" key="4">
    <source>
        <dbReference type="EMBL" id="QPS46251.1"/>
    </source>
</evidence>
<protein>
    <submittedName>
        <fullName evidence="4">ATP-grasp domain-containing protein</fullName>
    </submittedName>
</protein>
<dbReference type="GO" id="GO:0046872">
    <property type="term" value="F:metal ion binding"/>
    <property type="evidence" value="ECO:0007669"/>
    <property type="project" value="InterPro"/>
</dbReference>
<dbReference type="AlphaFoldDB" id="A0A7U4P8E7"/>
<dbReference type="Gene3D" id="3.30.470.20">
    <property type="entry name" value="ATP-grasp fold, B domain"/>
    <property type="match status" value="1"/>
</dbReference>
<keyword evidence="3" id="KW-0067">ATP-binding</keyword>
<dbReference type="SUPFAM" id="SSF56059">
    <property type="entry name" value="Glutathione synthetase ATP-binding domain-like"/>
    <property type="match status" value="1"/>
</dbReference>
<dbReference type="GO" id="GO:0016874">
    <property type="term" value="F:ligase activity"/>
    <property type="evidence" value="ECO:0007669"/>
    <property type="project" value="UniProtKB-KW"/>
</dbReference>
<evidence type="ECO:0000256" key="3">
    <source>
        <dbReference type="ARBA" id="ARBA00022840"/>
    </source>
</evidence>
<dbReference type="RefSeq" id="WP_006028424.1">
    <property type="nucleotide sequence ID" value="NZ_CP013382.1"/>
</dbReference>
<dbReference type="EMBL" id="CP065687">
    <property type="protein sequence ID" value="QPS46251.1"/>
    <property type="molecule type" value="Genomic_DNA"/>
</dbReference>
<reference evidence="4 5" key="1">
    <citation type="submission" date="2020-12" db="EMBL/GenBank/DDBJ databases">
        <title>FDA dAtabase for Regulatory Grade micrObial Sequences (FDA-ARGOS): Supporting development and validation of Infectious Disease Dx tests.</title>
        <authorList>
            <person name="Nelson B."/>
            <person name="Plummer A."/>
            <person name="Tallon L."/>
            <person name="Sadzewicz L."/>
            <person name="Zhao X."/>
            <person name="Boylan J."/>
            <person name="Ott S."/>
            <person name="Bowen H."/>
            <person name="Vavikolanu K."/>
            <person name="Mehta A."/>
            <person name="Aluvathingal J."/>
            <person name="Nadendla S."/>
            <person name="Myers T."/>
            <person name="Yan Y."/>
            <person name="Sichtig H."/>
        </authorList>
    </citation>
    <scope>NUCLEOTIDE SEQUENCE [LARGE SCALE GENOMIC DNA]</scope>
    <source>
        <strain evidence="4 5">FDAARGOS_899</strain>
    </source>
</reference>
<dbReference type="PANTHER" id="PTHR43585:SF2">
    <property type="entry name" value="ATP-GRASP ENZYME FSQD"/>
    <property type="match status" value="1"/>
</dbReference>
<dbReference type="PROSITE" id="PS50975">
    <property type="entry name" value="ATP_GRASP"/>
    <property type="match status" value="1"/>
</dbReference>
<keyword evidence="2" id="KW-0547">Nucleotide-binding</keyword>
<dbReference type="KEGG" id="bhg:I6G56_29590"/>
<dbReference type="PANTHER" id="PTHR43585">
    <property type="entry name" value="FUMIPYRROLE BIOSYNTHESIS PROTEIN C"/>
    <property type="match status" value="1"/>
</dbReference>
<dbReference type="InterPro" id="IPR052032">
    <property type="entry name" value="ATP-dep_AA_Ligase"/>
</dbReference>